<feature type="region of interest" description="Disordered" evidence="1">
    <location>
        <begin position="432"/>
        <end position="454"/>
    </location>
</feature>
<evidence type="ECO:0000313" key="2">
    <source>
        <dbReference type="EMBL" id="CAA7391453.1"/>
    </source>
</evidence>
<accession>A0A7I8K301</accession>
<gene>
    <name evidence="2" type="ORF">SI8410_02002750</name>
</gene>
<proteinExistence type="predicted"/>
<feature type="compositionally biased region" description="Polar residues" evidence="1">
    <location>
        <begin position="483"/>
        <end position="497"/>
    </location>
</feature>
<dbReference type="AlphaFoldDB" id="A0A7I8K301"/>
<evidence type="ECO:0000313" key="3">
    <source>
        <dbReference type="Proteomes" id="UP000663760"/>
    </source>
</evidence>
<name>A0A7I8K301_SPIIN</name>
<evidence type="ECO:0000256" key="1">
    <source>
        <dbReference type="SAM" id="MobiDB-lite"/>
    </source>
</evidence>
<dbReference type="OrthoDB" id="2219495at2759"/>
<organism evidence="2 3">
    <name type="scientific">Spirodela intermedia</name>
    <name type="common">Intermediate duckweed</name>
    <dbReference type="NCBI Taxonomy" id="51605"/>
    <lineage>
        <taxon>Eukaryota</taxon>
        <taxon>Viridiplantae</taxon>
        <taxon>Streptophyta</taxon>
        <taxon>Embryophyta</taxon>
        <taxon>Tracheophyta</taxon>
        <taxon>Spermatophyta</taxon>
        <taxon>Magnoliopsida</taxon>
        <taxon>Liliopsida</taxon>
        <taxon>Araceae</taxon>
        <taxon>Lemnoideae</taxon>
        <taxon>Spirodela</taxon>
    </lineage>
</organism>
<dbReference type="EMBL" id="LR746265">
    <property type="protein sequence ID" value="CAA7391453.1"/>
    <property type="molecule type" value="Genomic_DNA"/>
</dbReference>
<dbReference type="Proteomes" id="UP000663760">
    <property type="component" value="Chromosome 2"/>
</dbReference>
<dbReference type="SUPFAM" id="SSF51905">
    <property type="entry name" value="FAD/NAD(P)-binding domain"/>
    <property type="match status" value="1"/>
</dbReference>
<keyword evidence="3" id="KW-1185">Reference proteome</keyword>
<sequence length="497" mass="54330">MIYDGEVGIAAAIASLRRLSPSSPSQLPISLLVCFLNKAGSSAALSHRILVGLLLSRAEDLSLSSRAQRKVVVVGSGWADLASAHHLTKQWLRLCLGCFRGFDVTVPDAGSCPAEEQHFFSFVEELGSQPHTKWAKSEHYSPEGKNFALPVFQGLPQLPAPFSALLYPRFPHLPLVNRLSAVPLIGPGGFLKSLAAPGVFGPTVLLGLSAPAEQCSAPATLGMLYYCVFVQDVNLMNSREYENHGCISGVVCGEDAHEFDAIVLVADIHKLHSIKGGIPNAMKLSSRDAVSVKIWMDGKWPFEDLTAAWTFLDLNVIFDEYLDESSTVLKADFMSRLDEKIVKNLSNCFKDLEEAKKFLDIQLYLFVAGDSMMTRTIDPAHKTKLSVEGTRSCADRFLDHLREGSFAVDEGGVGRKSLILQIPDPWERQMTRHDSTTSMEKTAPDMAPIPAPQKKPLSVARPMMAPVMAPMKEPTAARHGRTQRTTFVSGVPQSSVK</sequence>
<protein>
    <submittedName>
        <fullName evidence="2">Uncharacterized protein</fullName>
    </submittedName>
</protein>
<reference evidence="2" key="1">
    <citation type="submission" date="2020-02" db="EMBL/GenBank/DDBJ databases">
        <authorList>
            <person name="Scholz U."/>
            <person name="Mascher M."/>
            <person name="Fiebig A."/>
        </authorList>
    </citation>
    <scope>NUCLEOTIDE SEQUENCE</scope>
</reference>
<dbReference type="InterPro" id="IPR036188">
    <property type="entry name" value="FAD/NAD-bd_sf"/>
</dbReference>
<feature type="region of interest" description="Disordered" evidence="1">
    <location>
        <begin position="473"/>
        <end position="497"/>
    </location>
</feature>